<reference evidence="1 2" key="1">
    <citation type="submission" date="2024-04" db="EMBL/GenBank/DDBJ databases">
        <authorList>
            <person name="Fracassetti M."/>
        </authorList>
    </citation>
    <scope>NUCLEOTIDE SEQUENCE [LARGE SCALE GENOMIC DNA]</scope>
</reference>
<proteinExistence type="predicted"/>
<name>A0AAV2C9D0_9ROSI</name>
<evidence type="ECO:0000313" key="1">
    <source>
        <dbReference type="EMBL" id="CAL1353125.1"/>
    </source>
</evidence>
<dbReference type="AlphaFoldDB" id="A0AAV2C9D0"/>
<dbReference type="EMBL" id="OZ034813">
    <property type="protein sequence ID" value="CAL1353125.1"/>
    <property type="molecule type" value="Genomic_DNA"/>
</dbReference>
<keyword evidence="2" id="KW-1185">Reference proteome</keyword>
<gene>
    <name evidence="1" type="ORF">LTRI10_LOCUS1049</name>
</gene>
<dbReference type="Proteomes" id="UP001497516">
    <property type="component" value="Chromosome 1"/>
</dbReference>
<sequence length="82" mass="8220">MPMNSYPNARTQAWTSTTSSALGVGKSLGAELGPPRCGFDCPPPALVTISLVCLPPPAACPSSGDGTICVGATTFVPVPSPF</sequence>
<accession>A0AAV2C9D0</accession>
<organism evidence="1 2">
    <name type="scientific">Linum trigynum</name>
    <dbReference type="NCBI Taxonomy" id="586398"/>
    <lineage>
        <taxon>Eukaryota</taxon>
        <taxon>Viridiplantae</taxon>
        <taxon>Streptophyta</taxon>
        <taxon>Embryophyta</taxon>
        <taxon>Tracheophyta</taxon>
        <taxon>Spermatophyta</taxon>
        <taxon>Magnoliopsida</taxon>
        <taxon>eudicotyledons</taxon>
        <taxon>Gunneridae</taxon>
        <taxon>Pentapetalae</taxon>
        <taxon>rosids</taxon>
        <taxon>fabids</taxon>
        <taxon>Malpighiales</taxon>
        <taxon>Linaceae</taxon>
        <taxon>Linum</taxon>
    </lineage>
</organism>
<protein>
    <submittedName>
        <fullName evidence="1">Uncharacterized protein</fullName>
    </submittedName>
</protein>
<evidence type="ECO:0000313" key="2">
    <source>
        <dbReference type="Proteomes" id="UP001497516"/>
    </source>
</evidence>